<evidence type="ECO:0000259" key="8">
    <source>
        <dbReference type="Pfam" id="PF11890"/>
    </source>
</evidence>
<dbReference type="Pfam" id="PF02826">
    <property type="entry name" value="2-Hacid_dh_C"/>
    <property type="match status" value="1"/>
</dbReference>
<comment type="function">
    <text evidence="5">Catalyzes the oxidation of erythronate-4-phosphate to 3-hydroxy-2-oxo-4-phosphonooxybutanoate.</text>
</comment>
<keyword evidence="10" id="KW-1185">Reference proteome</keyword>
<feature type="active site" description="Proton donor" evidence="5">
    <location>
        <position position="254"/>
    </location>
</feature>
<feature type="binding site" evidence="5">
    <location>
        <position position="232"/>
    </location>
    <ligand>
        <name>NAD(+)</name>
        <dbReference type="ChEBI" id="CHEBI:57540"/>
    </ligand>
</feature>
<dbReference type="STRING" id="1235990.BMSBPS_0161"/>
<dbReference type="Gene3D" id="3.30.1370.170">
    <property type="match status" value="1"/>
</dbReference>
<comment type="pathway">
    <text evidence="5">Cofactor biosynthesis; pyridoxine 5'-phosphate biosynthesis; pyridoxine 5'-phosphate from D-erythrose 4-phosphate: step 2/5.</text>
</comment>
<proteinExistence type="inferred from homology"/>
<dbReference type="CDD" id="cd12158">
    <property type="entry name" value="ErythrP_dh"/>
    <property type="match status" value="1"/>
</dbReference>
<dbReference type="PATRIC" id="fig|1235990.3.peg.530"/>
<evidence type="ECO:0000259" key="6">
    <source>
        <dbReference type="Pfam" id="PF00389"/>
    </source>
</evidence>
<feature type="binding site" evidence="5">
    <location>
        <position position="45"/>
    </location>
    <ligand>
        <name>substrate</name>
    </ligand>
</feature>
<evidence type="ECO:0000259" key="7">
    <source>
        <dbReference type="Pfam" id="PF02826"/>
    </source>
</evidence>
<dbReference type="AlphaFoldDB" id="U3U6C8"/>
<dbReference type="SUPFAM" id="SSF51735">
    <property type="entry name" value="NAD(P)-binding Rossmann-fold domains"/>
    <property type="match status" value="1"/>
</dbReference>
<dbReference type="PANTHER" id="PTHR42938:SF9">
    <property type="entry name" value="FORMATE DEHYDROGENASE 1"/>
    <property type="match status" value="1"/>
</dbReference>
<dbReference type="Pfam" id="PF00389">
    <property type="entry name" value="2-Hacid_dh"/>
    <property type="match status" value="1"/>
</dbReference>
<dbReference type="InterPro" id="IPR029752">
    <property type="entry name" value="D-isomer_DH_CS1"/>
</dbReference>
<dbReference type="GO" id="GO:0005829">
    <property type="term" value="C:cytosol"/>
    <property type="evidence" value="ECO:0007669"/>
    <property type="project" value="TreeGrafter"/>
</dbReference>
<dbReference type="GO" id="GO:0051287">
    <property type="term" value="F:NAD binding"/>
    <property type="evidence" value="ECO:0007669"/>
    <property type="project" value="InterPro"/>
</dbReference>
<dbReference type="GO" id="GO:0036001">
    <property type="term" value="P:'de novo' pyridoxal 5'-phosphate biosynthetic process"/>
    <property type="evidence" value="ECO:0007669"/>
    <property type="project" value="TreeGrafter"/>
</dbReference>
<feature type="domain" description="Erythronate-4-phosphate dehydrogenase dimerisation" evidence="8">
    <location>
        <begin position="289"/>
        <end position="369"/>
    </location>
</feature>
<dbReference type="GO" id="GO:0033711">
    <property type="term" value="F:4-phosphoerythronate dehydrogenase activity"/>
    <property type="evidence" value="ECO:0007669"/>
    <property type="project" value="UniProtKB-EC"/>
</dbReference>
<dbReference type="OrthoDB" id="9770208at2"/>
<organism evidence="9 10">
    <name type="scientific">Candidatus Pantoea carbekii</name>
    <dbReference type="NCBI Taxonomy" id="1235990"/>
    <lineage>
        <taxon>Bacteria</taxon>
        <taxon>Pseudomonadati</taxon>
        <taxon>Pseudomonadota</taxon>
        <taxon>Gammaproteobacteria</taxon>
        <taxon>Enterobacterales</taxon>
        <taxon>Erwiniaceae</taxon>
        <taxon>Pantoea</taxon>
    </lineage>
</organism>
<dbReference type="PANTHER" id="PTHR42938">
    <property type="entry name" value="FORMATE DEHYDROGENASE 1"/>
    <property type="match status" value="1"/>
</dbReference>
<dbReference type="InterPro" id="IPR006140">
    <property type="entry name" value="D-isomer_DH_NAD-bd"/>
</dbReference>
<evidence type="ECO:0000313" key="10">
    <source>
        <dbReference type="Proteomes" id="UP000016900"/>
    </source>
</evidence>
<evidence type="ECO:0000256" key="1">
    <source>
        <dbReference type="ARBA" id="ARBA00022490"/>
    </source>
</evidence>
<dbReference type="RefSeq" id="WP_022564524.1">
    <property type="nucleotide sequence ID" value="NZ_CP010907.1"/>
</dbReference>
<dbReference type="GO" id="GO:0046983">
    <property type="term" value="F:protein dimerization activity"/>
    <property type="evidence" value="ECO:0007669"/>
    <property type="project" value="InterPro"/>
</dbReference>
<reference evidence="9 10" key="1">
    <citation type="submission" date="2012-10" db="EMBL/GenBank/DDBJ databases">
        <title>Genome sequence of the symbiont of the pentatomidae stink bug Halyomorpha halys.</title>
        <authorList>
            <person name="Kobayashi H."/>
            <person name="Fujii-Muramatsu R."/>
            <person name="Takeishi K."/>
            <person name="Noda H."/>
        </authorList>
    </citation>
    <scope>NUCLEOTIDE SEQUENCE [LARGE SCALE GENOMIC DNA]</scope>
</reference>
<gene>
    <name evidence="5 9" type="primary">pdxB</name>
    <name evidence="9" type="ORF">HHS_05350</name>
</gene>
<dbReference type="Proteomes" id="UP000016900">
    <property type="component" value="Chromosome"/>
</dbReference>
<dbReference type="GO" id="GO:0008615">
    <property type="term" value="P:pyridoxine biosynthetic process"/>
    <property type="evidence" value="ECO:0007669"/>
    <property type="project" value="UniProtKB-UniRule"/>
</dbReference>
<feature type="binding site" evidence="5">
    <location>
        <position position="146"/>
    </location>
    <ligand>
        <name>NAD(+)</name>
        <dbReference type="ChEBI" id="CHEBI:57540"/>
    </ligand>
</feature>
<feature type="domain" description="D-isomer specific 2-hydroxyacid dehydrogenase NAD-binding" evidence="7">
    <location>
        <begin position="113"/>
        <end position="256"/>
    </location>
</feature>
<keyword evidence="4 5" id="KW-0664">Pyridoxine biosynthesis</keyword>
<dbReference type="InterPro" id="IPR020921">
    <property type="entry name" value="Erythronate-4-P_DHase"/>
</dbReference>
<evidence type="ECO:0000256" key="3">
    <source>
        <dbReference type="ARBA" id="ARBA00023027"/>
    </source>
</evidence>
<dbReference type="EC" id="1.1.1.290" evidence="5"/>
<comment type="subcellular location">
    <subcellularLocation>
        <location evidence="5">Cytoplasm</location>
    </subcellularLocation>
</comment>
<feature type="binding site" evidence="5">
    <location>
        <position position="257"/>
    </location>
    <ligand>
        <name>NAD(+)</name>
        <dbReference type="ChEBI" id="CHEBI:57540"/>
    </ligand>
</feature>
<dbReference type="eggNOG" id="COG0111">
    <property type="taxonomic scope" value="Bacteria"/>
</dbReference>
<dbReference type="HAMAP" id="MF_01825">
    <property type="entry name" value="PdxB"/>
    <property type="match status" value="1"/>
</dbReference>
<dbReference type="Pfam" id="PF11890">
    <property type="entry name" value="DUF3410"/>
    <property type="match status" value="1"/>
</dbReference>
<keyword evidence="3 5" id="KW-0520">NAD</keyword>
<evidence type="ECO:0000313" key="9">
    <source>
        <dbReference type="EMBL" id="BAO00505.1"/>
    </source>
</evidence>
<feature type="domain" description="D-isomer specific 2-hydroxyacid dehydrogenase catalytic" evidence="6">
    <location>
        <begin position="10"/>
        <end position="280"/>
    </location>
</feature>
<protein>
    <recommendedName>
        <fullName evidence="5">Erythronate-4-phosphate dehydrogenase</fullName>
        <ecNumber evidence="5">1.1.1.290</ecNumber>
    </recommendedName>
</protein>
<name>U3U6C8_9GAMM</name>
<evidence type="ECO:0000256" key="4">
    <source>
        <dbReference type="ARBA" id="ARBA00023096"/>
    </source>
</evidence>
<feature type="active site" evidence="5">
    <location>
        <position position="237"/>
    </location>
</feature>
<dbReference type="EMBL" id="AP012554">
    <property type="protein sequence ID" value="BAO00505.1"/>
    <property type="molecule type" value="Genomic_DNA"/>
</dbReference>
<accession>U3U6C8</accession>
<feature type="active site" evidence="5">
    <location>
        <position position="208"/>
    </location>
</feature>
<keyword evidence="2 5" id="KW-0560">Oxidoreductase</keyword>
<dbReference type="KEGG" id="hhs:HHS_05350"/>
<dbReference type="SUPFAM" id="SSF52283">
    <property type="entry name" value="Formate/glycerate dehydrogenase catalytic domain-like"/>
    <property type="match status" value="1"/>
</dbReference>
<sequence length="380" mass="42470">MKILIDENIPYAPELFSLTGEVVVIPGRLLSRGILKDADALIVRSTTRVTASLLTETQVKFLGTTTSGIDHVDTVALADMGIKFSSAPGCNATAVVEYIFSALLTLAERDNFKLCDRTVGIVGVGNIGSCLYKRLKFLGVKTILCDPLRANRGDKENFYSLDQLIAQVDILTCHVPLFTKGPYKSWHLADVSLLMGLKPYTIIINTCRGSVIDNAALLQVLSIRKDISVVLDVWEFEPNLCRDLLKKVDLATPHIAGHTLEGKARGTVQVFDSWCKFIGQSIHVTLENLLPIPQFNSITLHGEFDQIILKRLVHLVYDIRRDDAWLRKLSKKSDGFNYIRQRYYNRREWSSLQVICDDDDVALTLKTLGFCARSQHSSLS</sequence>
<comment type="similarity">
    <text evidence="5">Belongs to the D-isomer specific 2-hydroxyacid dehydrogenase family. PdxB subfamily.</text>
</comment>
<evidence type="ECO:0000256" key="5">
    <source>
        <dbReference type="HAMAP-Rule" id="MF_01825"/>
    </source>
</evidence>
<dbReference type="FunFam" id="3.40.50.720:FF:000093">
    <property type="entry name" value="Erythronate-4-phosphate dehydrogenase"/>
    <property type="match status" value="1"/>
</dbReference>
<comment type="caution">
    <text evidence="5">Lacks conserved residue(s) required for the propagation of feature annotation.</text>
</comment>
<dbReference type="UniPathway" id="UPA00244">
    <property type="reaction ID" value="UER00310"/>
</dbReference>
<dbReference type="KEGG" id="pck:BMSBPS_0161"/>
<dbReference type="InterPro" id="IPR038251">
    <property type="entry name" value="PdxB_dimer_sf"/>
</dbReference>
<evidence type="ECO:0000256" key="2">
    <source>
        <dbReference type="ARBA" id="ARBA00023002"/>
    </source>
</evidence>
<dbReference type="Gene3D" id="3.40.50.720">
    <property type="entry name" value="NAD(P)-binding Rossmann-like Domain"/>
    <property type="match status" value="2"/>
</dbReference>
<comment type="catalytic activity">
    <reaction evidence="5">
        <text>4-phospho-D-erythronate + NAD(+) = (R)-3-hydroxy-2-oxo-4-phosphooxybutanoate + NADH + H(+)</text>
        <dbReference type="Rhea" id="RHEA:18829"/>
        <dbReference type="ChEBI" id="CHEBI:15378"/>
        <dbReference type="ChEBI" id="CHEBI:57540"/>
        <dbReference type="ChEBI" id="CHEBI:57945"/>
        <dbReference type="ChEBI" id="CHEBI:58538"/>
        <dbReference type="ChEBI" id="CHEBI:58766"/>
        <dbReference type="EC" id="1.1.1.290"/>
    </reaction>
</comment>
<dbReference type="PROSITE" id="PS00065">
    <property type="entry name" value="D_2_HYDROXYACID_DH_1"/>
    <property type="match status" value="1"/>
</dbReference>
<keyword evidence="1 5" id="KW-0963">Cytoplasm</keyword>
<dbReference type="InterPro" id="IPR024531">
    <property type="entry name" value="Erythronate-4-P_DHase_dimer"/>
</dbReference>
<dbReference type="InterPro" id="IPR036291">
    <property type="entry name" value="NAD(P)-bd_dom_sf"/>
</dbReference>
<feature type="binding site" evidence="5">
    <location>
        <position position="66"/>
    </location>
    <ligand>
        <name>substrate</name>
    </ligand>
</feature>
<comment type="subunit">
    <text evidence="5">Homodimer.</text>
</comment>
<dbReference type="InterPro" id="IPR006139">
    <property type="entry name" value="D-isomer_2_OHA_DH_cat_dom"/>
</dbReference>